<dbReference type="Pfam" id="PF00359">
    <property type="entry name" value="PTS_EIIA_2"/>
    <property type="match status" value="1"/>
</dbReference>
<keyword evidence="4" id="KW-0808">Transferase</keyword>
<dbReference type="CDD" id="cd00211">
    <property type="entry name" value="PTS_IIA_fru"/>
    <property type="match status" value="1"/>
</dbReference>
<evidence type="ECO:0000256" key="5">
    <source>
        <dbReference type="ARBA" id="ARBA00022683"/>
    </source>
</evidence>
<protein>
    <submittedName>
        <fullName evidence="7">PTS fructose transporter subunit IIA</fullName>
    </submittedName>
</protein>
<dbReference type="InterPro" id="IPR002178">
    <property type="entry name" value="PTS_EIIA_type-2_dom"/>
</dbReference>
<evidence type="ECO:0000256" key="4">
    <source>
        <dbReference type="ARBA" id="ARBA00022679"/>
    </source>
</evidence>
<dbReference type="GO" id="GO:0008982">
    <property type="term" value="F:protein-N(PI)-phosphohistidine-sugar phosphotransferase activity"/>
    <property type="evidence" value="ECO:0007669"/>
    <property type="project" value="InterPro"/>
</dbReference>
<keyword evidence="5" id="KW-0598">Phosphotransferase system</keyword>
<dbReference type="AlphaFoldDB" id="A0A1Y3XZZ4"/>
<organism evidence="7 8">
    <name type="scientific">[Collinsella] massiliensis</name>
    <dbReference type="NCBI Taxonomy" id="1232426"/>
    <lineage>
        <taxon>Bacteria</taxon>
        <taxon>Bacillati</taxon>
        <taxon>Actinomycetota</taxon>
        <taxon>Coriobacteriia</taxon>
        <taxon>Coriobacteriales</taxon>
        <taxon>Coriobacteriaceae</taxon>
        <taxon>Enorma</taxon>
    </lineage>
</organism>
<dbReference type="Gene3D" id="3.40.930.10">
    <property type="entry name" value="Mannitol-specific EII, Chain A"/>
    <property type="match status" value="1"/>
</dbReference>
<comment type="caution">
    <text evidence="7">The sequence shown here is derived from an EMBL/GenBank/DDBJ whole genome shotgun (WGS) entry which is preliminary data.</text>
</comment>
<dbReference type="SUPFAM" id="SSF55804">
    <property type="entry name" value="Phoshotransferase/anion transport protein"/>
    <property type="match status" value="1"/>
</dbReference>
<dbReference type="InterPro" id="IPR051541">
    <property type="entry name" value="PTS_SugarTrans_NitroReg"/>
</dbReference>
<dbReference type="EMBL" id="NFIE01000001">
    <property type="protein sequence ID" value="OUN89888.1"/>
    <property type="molecule type" value="Genomic_DNA"/>
</dbReference>
<name>A0A1Y3XZZ4_9ACTN</name>
<feature type="domain" description="PTS EIIA type-2" evidence="6">
    <location>
        <begin position="10"/>
        <end position="154"/>
    </location>
</feature>
<evidence type="ECO:0000313" key="7">
    <source>
        <dbReference type="EMBL" id="OUN89888.1"/>
    </source>
</evidence>
<evidence type="ECO:0000256" key="3">
    <source>
        <dbReference type="ARBA" id="ARBA00022597"/>
    </source>
</evidence>
<dbReference type="NCBIfam" id="TIGR00848">
    <property type="entry name" value="fruA"/>
    <property type="match status" value="1"/>
</dbReference>
<sequence>MIDAQTSIEDVLPLELIDVSMKATSREEVLEAFADMFEQAGCLSDRAQFLKDAWWREGEGPTGIGDGIAIPHSKSEGVSKTSLAVARIPEAVEWPSLDDGPCRAFVMFAVRSDDQNQEVHLLSKVAVALCHKEVVETLLTSDDPKTIRCALSGEESNE</sequence>
<evidence type="ECO:0000256" key="2">
    <source>
        <dbReference type="ARBA" id="ARBA00022553"/>
    </source>
</evidence>
<dbReference type="InterPro" id="IPR004715">
    <property type="entry name" value="PTS_IIA_fruc"/>
</dbReference>
<accession>A0A1Y3XZZ4</accession>
<dbReference type="PANTHER" id="PTHR47738">
    <property type="entry name" value="PTS SYSTEM FRUCTOSE-LIKE EIIA COMPONENT-RELATED"/>
    <property type="match status" value="1"/>
</dbReference>
<reference evidence="8" key="1">
    <citation type="submission" date="2017-04" db="EMBL/GenBank/DDBJ databases">
        <title>Function of individual gut microbiota members based on whole genome sequencing of pure cultures obtained from chicken caecum.</title>
        <authorList>
            <person name="Medvecky M."/>
            <person name="Cejkova D."/>
            <person name="Polansky O."/>
            <person name="Karasova D."/>
            <person name="Kubasova T."/>
            <person name="Cizek A."/>
            <person name="Rychlik I."/>
        </authorList>
    </citation>
    <scope>NUCLEOTIDE SEQUENCE [LARGE SCALE GENOMIC DNA]</scope>
    <source>
        <strain evidence="8">An5</strain>
    </source>
</reference>
<dbReference type="GO" id="GO:0016020">
    <property type="term" value="C:membrane"/>
    <property type="evidence" value="ECO:0007669"/>
    <property type="project" value="InterPro"/>
</dbReference>
<evidence type="ECO:0000313" key="8">
    <source>
        <dbReference type="Proteomes" id="UP000195781"/>
    </source>
</evidence>
<keyword evidence="1" id="KW-0813">Transport</keyword>
<dbReference type="RefSeq" id="WP_094334765.1">
    <property type="nucleotide sequence ID" value="NZ_NFIE01000001.1"/>
</dbReference>
<dbReference type="PROSITE" id="PS51094">
    <property type="entry name" value="PTS_EIIA_TYPE_2"/>
    <property type="match status" value="1"/>
</dbReference>
<proteinExistence type="predicted"/>
<keyword evidence="8" id="KW-1185">Reference proteome</keyword>
<keyword evidence="2" id="KW-0597">Phosphoprotein</keyword>
<gene>
    <name evidence="7" type="ORF">B5G02_00605</name>
</gene>
<dbReference type="PANTHER" id="PTHR47738:SF2">
    <property type="entry name" value="PTS SYSTEM FRUCTOSE-LIKE EIIA COMPONENT"/>
    <property type="match status" value="1"/>
</dbReference>
<dbReference type="GO" id="GO:0009401">
    <property type="term" value="P:phosphoenolpyruvate-dependent sugar phosphotransferase system"/>
    <property type="evidence" value="ECO:0007669"/>
    <property type="project" value="UniProtKB-KW"/>
</dbReference>
<dbReference type="InterPro" id="IPR016152">
    <property type="entry name" value="PTrfase/Anion_transptr"/>
</dbReference>
<evidence type="ECO:0000256" key="1">
    <source>
        <dbReference type="ARBA" id="ARBA00022448"/>
    </source>
</evidence>
<evidence type="ECO:0000259" key="6">
    <source>
        <dbReference type="PROSITE" id="PS51094"/>
    </source>
</evidence>
<keyword evidence="3" id="KW-0762">Sugar transport</keyword>
<dbReference type="OrthoDB" id="9782569at2"/>
<dbReference type="Proteomes" id="UP000195781">
    <property type="component" value="Unassembled WGS sequence"/>
</dbReference>